<evidence type="ECO:0000256" key="2">
    <source>
        <dbReference type="SAM" id="SignalP"/>
    </source>
</evidence>
<name>V8G4Z5_9BURK</name>
<dbReference type="Pfam" id="PF03480">
    <property type="entry name" value="DctP"/>
    <property type="match status" value="1"/>
</dbReference>
<feature type="chain" id="PRO_5004768938" evidence="2">
    <location>
        <begin position="24"/>
        <end position="325"/>
    </location>
</feature>
<comment type="caution">
    <text evidence="3">The sequence shown here is derived from an EMBL/GenBank/DDBJ whole genome shotgun (WGS) entry which is preliminary data.</text>
</comment>
<evidence type="ECO:0000313" key="4">
    <source>
        <dbReference type="Proteomes" id="UP000018766"/>
    </source>
</evidence>
<feature type="signal peptide" evidence="2">
    <location>
        <begin position="1"/>
        <end position="23"/>
    </location>
</feature>
<dbReference type="PANTHER" id="PTHR33376:SF4">
    <property type="entry name" value="SIALIC ACID-BINDING PERIPLASMIC PROTEIN SIAP"/>
    <property type="match status" value="1"/>
</dbReference>
<protein>
    <submittedName>
        <fullName evidence="3">C4-dicarboxylate ABC transporter substrate-binding protein</fullName>
    </submittedName>
</protein>
<evidence type="ECO:0000313" key="3">
    <source>
        <dbReference type="EMBL" id="ETD70762.1"/>
    </source>
</evidence>
<dbReference type="NCBIfam" id="NF037995">
    <property type="entry name" value="TRAP_S1"/>
    <property type="match status" value="1"/>
</dbReference>
<dbReference type="InterPro" id="IPR038404">
    <property type="entry name" value="TRAP_DctP_sf"/>
</dbReference>
<dbReference type="PANTHER" id="PTHR33376">
    <property type="match status" value="1"/>
</dbReference>
<proteinExistence type="predicted"/>
<dbReference type="GO" id="GO:0055085">
    <property type="term" value="P:transmembrane transport"/>
    <property type="evidence" value="ECO:0007669"/>
    <property type="project" value="InterPro"/>
</dbReference>
<dbReference type="InterPro" id="IPR018389">
    <property type="entry name" value="DctP_fam"/>
</dbReference>
<gene>
    <name evidence="3" type="ORF">V757_07240</name>
</gene>
<dbReference type="AlphaFoldDB" id="V8G4Z5"/>
<dbReference type="SUPFAM" id="SSF53850">
    <property type="entry name" value="Periplasmic binding protein-like II"/>
    <property type="match status" value="1"/>
</dbReference>
<reference evidence="3 4" key="1">
    <citation type="submission" date="2013-11" db="EMBL/GenBank/DDBJ databases">
        <title>Genomic analysis of Pelistega sp. HM-7.</title>
        <authorList>
            <person name="Kumbhare S.V."/>
            <person name="Shetty S.A."/>
            <person name="Sharma O."/>
            <person name="Dhotre D.P."/>
        </authorList>
    </citation>
    <scope>NUCLEOTIDE SEQUENCE [LARGE SCALE GENOMIC DNA]</scope>
    <source>
        <strain evidence="3 4">HM-7</strain>
    </source>
</reference>
<dbReference type="OrthoDB" id="9783941at2"/>
<keyword evidence="4" id="KW-1185">Reference proteome</keyword>
<dbReference type="EMBL" id="AYSV01000087">
    <property type="protein sequence ID" value="ETD70762.1"/>
    <property type="molecule type" value="Genomic_DNA"/>
</dbReference>
<sequence length="325" mass="36131">MFKKSLLISSLLMTVMASTQALASTKWDLPSAYPESNFHTQNLKAFADNVAKLSNNELTITLHPNASLFKAPEIKRAVQGNQAQIGEIILTNFANEDAIFELDGVPFVASGYDAAWKLYQAQKPFLEKKLESQGMKLLYTVAWPPQGIFVNKELNSVADLKGLKWRAYSPVTAKIAQLVGAQPVTIQQAELTQALATGVVNSLMTSSATGYDIKINEYIKYFYDNEAWLPKNAVIVNKKAFDQLNPAQQKALLEAGAQAEKDGWALSREKTDFFKSELTKAGLKIIQPSEALQKEFVETTKVMLDDWVKRAGDDGKKLLETYQQK</sequence>
<keyword evidence="1 2" id="KW-0732">Signal</keyword>
<evidence type="ECO:0000256" key="1">
    <source>
        <dbReference type="ARBA" id="ARBA00022729"/>
    </source>
</evidence>
<accession>V8G4Z5</accession>
<dbReference type="PATRIC" id="fig|1414851.3.peg.1491"/>
<dbReference type="Proteomes" id="UP000018766">
    <property type="component" value="Unassembled WGS sequence"/>
</dbReference>
<dbReference type="CDD" id="cd13602">
    <property type="entry name" value="PBP2_TRAP_BpDctp6_7"/>
    <property type="match status" value="1"/>
</dbReference>
<organism evidence="3 4">
    <name type="scientific">Pelistega indica</name>
    <dbReference type="NCBI Taxonomy" id="1414851"/>
    <lineage>
        <taxon>Bacteria</taxon>
        <taxon>Pseudomonadati</taxon>
        <taxon>Pseudomonadota</taxon>
        <taxon>Betaproteobacteria</taxon>
        <taxon>Burkholderiales</taxon>
        <taxon>Alcaligenaceae</taxon>
        <taxon>Pelistega</taxon>
    </lineage>
</organism>
<dbReference type="RefSeq" id="WP_023951223.1">
    <property type="nucleotide sequence ID" value="NZ_AYSV01000087.1"/>
</dbReference>
<dbReference type="Gene3D" id="3.40.190.170">
    <property type="entry name" value="Bacterial extracellular solute-binding protein, family 7"/>
    <property type="match status" value="1"/>
</dbReference>